<evidence type="ECO:0000256" key="6">
    <source>
        <dbReference type="ARBA" id="ARBA00022694"/>
    </source>
</evidence>
<protein>
    <recommendedName>
        <fullName evidence="10">Methylenetetrahydrofolate--tRNA-(uracil-5-)-methyltransferase TrmFO</fullName>
        <ecNumber evidence="10">2.1.1.74</ecNumber>
    </recommendedName>
    <alternativeName>
        <fullName evidence="10">Folate-dependent tRNA (uracil-5-)-methyltransferase</fullName>
    </alternativeName>
    <alternativeName>
        <fullName evidence="10">Folate-dependent tRNA(M-5-U54)-methyltransferase</fullName>
    </alternativeName>
</protein>
<name>A0A5A8F2I6_9BACT</name>
<sequence>MKQKIVIIGGGLAGSELAYQLAKAGFQITLYEMRPVKMTEAHETSYLGELLCSNSLKSESLDTAAGLLKKEMEMMDSLIIKVAKETRVPAGNALAVDREKFGKRITEILEGFDNISIIREEVQDIPDDRPCVVASGPLTSRVLSEKIKKLFGGGLFFYDAISPIVDAESIDYSKCFFKSRYGKGDDDYLNCPMTEEQFDRFYDALMKAEKVEFKEFEKEAIFEGCMPIEVMASRGKQTLLYGPMRPVGLEHPVTGEKYFAVVQLRKENREGTAYNIVGFQTKMRIGAQKEVFRLIPGLENAEFLRYGSIHRNTYVRSCDYLDSFFRYKNSLLFFAGQITGVEGYIESAATSLIISFFLKNYFADKKILPFPETTALGALSRYVSTPKKDYVPSNFHFGMLPPLTKKIRSKKDRKIALSKRALKDLEDYLVKNS</sequence>
<keyword evidence="2 10" id="KW-0963">Cytoplasm</keyword>
<dbReference type="GO" id="GO:0030488">
    <property type="term" value="P:tRNA methylation"/>
    <property type="evidence" value="ECO:0007669"/>
    <property type="project" value="TreeGrafter"/>
</dbReference>
<comment type="catalytic activity">
    <reaction evidence="10">
        <text>uridine(54) in tRNA + (6R)-5,10-methylene-5,6,7,8-tetrahydrofolate + NADH + H(+) = 5-methyluridine(54) in tRNA + (6S)-5,6,7,8-tetrahydrofolate + NAD(+)</text>
        <dbReference type="Rhea" id="RHEA:16873"/>
        <dbReference type="Rhea" id="RHEA-COMP:10167"/>
        <dbReference type="Rhea" id="RHEA-COMP:10193"/>
        <dbReference type="ChEBI" id="CHEBI:15378"/>
        <dbReference type="ChEBI" id="CHEBI:15636"/>
        <dbReference type="ChEBI" id="CHEBI:57453"/>
        <dbReference type="ChEBI" id="CHEBI:57540"/>
        <dbReference type="ChEBI" id="CHEBI:57945"/>
        <dbReference type="ChEBI" id="CHEBI:65315"/>
        <dbReference type="ChEBI" id="CHEBI:74447"/>
        <dbReference type="EC" id="2.1.1.74"/>
    </reaction>
</comment>
<comment type="caution">
    <text evidence="12">The sequence shown here is derived from an EMBL/GenBank/DDBJ whole genome shotgun (WGS) entry which is preliminary data.</text>
</comment>
<evidence type="ECO:0000256" key="4">
    <source>
        <dbReference type="ARBA" id="ARBA00022630"/>
    </source>
</evidence>
<comment type="subcellular location">
    <subcellularLocation>
        <location evidence="10">Cytoplasm</location>
    </subcellularLocation>
</comment>
<dbReference type="InterPro" id="IPR004417">
    <property type="entry name" value="TrmFO"/>
</dbReference>
<dbReference type="HAMAP" id="MF_01037">
    <property type="entry name" value="TrmFO"/>
    <property type="match status" value="1"/>
</dbReference>
<dbReference type="RefSeq" id="WP_149265892.1">
    <property type="nucleotide sequence ID" value="NZ_VFJB01000004.1"/>
</dbReference>
<dbReference type="InterPro" id="IPR040131">
    <property type="entry name" value="MnmG_N"/>
</dbReference>
<keyword evidence="5 10" id="KW-0808">Transferase</keyword>
<keyword evidence="3 10" id="KW-0489">Methyltransferase</keyword>
<feature type="domain" description="MnmG N-terminal" evidence="11">
    <location>
        <begin position="4"/>
        <end position="361"/>
    </location>
</feature>
<comment type="cofactor">
    <cofactor evidence="1 10">
        <name>FAD</name>
        <dbReference type="ChEBI" id="CHEBI:57692"/>
    </cofactor>
</comment>
<comment type="function">
    <text evidence="10">Catalyzes the folate-dependent formation of 5-methyl-uridine at position 54 (M-5-U54) in all tRNAs.</text>
</comment>
<gene>
    <name evidence="10" type="primary">trmFO</name>
    <name evidence="12" type="ORF">FHQ18_04030</name>
</gene>
<keyword evidence="4 10" id="KW-0285">Flavoprotein</keyword>
<dbReference type="Proteomes" id="UP000322876">
    <property type="component" value="Unassembled WGS sequence"/>
</dbReference>
<evidence type="ECO:0000256" key="2">
    <source>
        <dbReference type="ARBA" id="ARBA00022490"/>
    </source>
</evidence>
<evidence type="ECO:0000256" key="5">
    <source>
        <dbReference type="ARBA" id="ARBA00022679"/>
    </source>
</evidence>
<dbReference type="Pfam" id="PF01134">
    <property type="entry name" value="GIDA"/>
    <property type="match status" value="1"/>
</dbReference>
<dbReference type="SUPFAM" id="SSF51905">
    <property type="entry name" value="FAD/NAD(P)-binding domain"/>
    <property type="match status" value="1"/>
</dbReference>
<dbReference type="InterPro" id="IPR036188">
    <property type="entry name" value="FAD/NAD-bd_sf"/>
</dbReference>
<accession>A0A5A8F2I6</accession>
<proteinExistence type="inferred from homology"/>
<dbReference type="InterPro" id="IPR002218">
    <property type="entry name" value="MnmG-rel"/>
</dbReference>
<keyword evidence="7 10" id="KW-0274">FAD</keyword>
<evidence type="ECO:0000256" key="3">
    <source>
        <dbReference type="ARBA" id="ARBA00022603"/>
    </source>
</evidence>
<keyword evidence="9 10" id="KW-0520">NAD</keyword>
<evidence type="ECO:0000256" key="1">
    <source>
        <dbReference type="ARBA" id="ARBA00001974"/>
    </source>
</evidence>
<dbReference type="EC" id="2.1.1.74" evidence="10"/>
<evidence type="ECO:0000256" key="9">
    <source>
        <dbReference type="ARBA" id="ARBA00023027"/>
    </source>
</evidence>
<dbReference type="Gene3D" id="3.50.50.60">
    <property type="entry name" value="FAD/NAD(P)-binding domain"/>
    <property type="match status" value="2"/>
</dbReference>
<dbReference type="GO" id="GO:0047151">
    <property type="term" value="F:tRNA (uracil(54)-C5)-methyltransferase activity, 5,10-methylenetetrahydrofolate-dependent"/>
    <property type="evidence" value="ECO:0007669"/>
    <property type="project" value="UniProtKB-UniRule"/>
</dbReference>
<evidence type="ECO:0000313" key="12">
    <source>
        <dbReference type="EMBL" id="KAA0258335.1"/>
    </source>
</evidence>
<evidence type="ECO:0000313" key="13">
    <source>
        <dbReference type="Proteomes" id="UP000322876"/>
    </source>
</evidence>
<feature type="binding site" evidence="10">
    <location>
        <begin position="9"/>
        <end position="14"/>
    </location>
    <ligand>
        <name>FAD</name>
        <dbReference type="ChEBI" id="CHEBI:57692"/>
    </ligand>
</feature>
<evidence type="ECO:0000256" key="10">
    <source>
        <dbReference type="HAMAP-Rule" id="MF_01037"/>
    </source>
</evidence>
<dbReference type="EMBL" id="VFJB01000004">
    <property type="protein sequence ID" value="KAA0258335.1"/>
    <property type="molecule type" value="Genomic_DNA"/>
</dbReference>
<dbReference type="PANTHER" id="PTHR11806">
    <property type="entry name" value="GLUCOSE INHIBITED DIVISION PROTEIN A"/>
    <property type="match status" value="1"/>
</dbReference>
<dbReference type="OrthoDB" id="9803114at2"/>
<dbReference type="GO" id="GO:0002098">
    <property type="term" value="P:tRNA wobble uridine modification"/>
    <property type="evidence" value="ECO:0007669"/>
    <property type="project" value="TreeGrafter"/>
</dbReference>
<dbReference type="NCBIfam" id="TIGR00137">
    <property type="entry name" value="gid_trmFO"/>
    <property type="match status" value="1"/>
</dbReference>
<comment type="similarity">
    <text evidence="10">Belongs to the MnmG family. TrmFO subfamily.</text>
</comment>
<dbReference type="PANTHER" id="PTHR11806:SF2">
    <property type="entry name" value="METHYLENETETRAHYDROFOLATE--TRNA-(URACIL-5-)-METHYLTRANSFERASE TRMFO"/>
    <property type="match status" value="1"/>
</dbReference>
<dbReference type="NCBIfam" id="NF003739">
    <property type="entry name" value="PRK05335.1"/>
    <property type="match status" value="1"/>
</dbReference>
<dbReference type="AlphaFoldDB" id="A0A5A8F2I6"/>
<keyword evidence="6 10" id="KW-0819">tRNA processing</keyword>
<keyword evidence="13" id="KW-1185">Reference proteome</keyword>
<evidence type="ECO:0000256" key="7">
    <source>
        <dbReference type="ARBA" id="ARBA00022827"/>
    </source>
</evidence>
<reference evidence="12 13" key="1">
    <citation type="submission" date="2019-06" db="EMBL/GenBank/DDBJ databases">
        <title>Genomic insights into carbon and energy metabolism of Deferribacter autotrophicus revealed new metabolic traits in the phylum Deferribacteres.</title>
        <authorList>
            <person name="Slobodkin A.I."/>
            <person name="Slobodkina G.B."/>
            <person name="Allioux M."/>
            <person name="Alain K."/>
            <person name="Jebbar M."/>
            <person name="Shadrin V."/>
            <person name="Kublanov I.V."/>
            <person name="Toshchakov S.V."/>
            <person name="Bonch-Osmolovskaya E.A."/>
        </authorList>
    </citation>
    <scope>NUCLEOTIDE SEQUENCE [LARGE SCALE GENOMIC DNA]</scope>
    <source>
        <strain evidence="12 13">SL50</strain>
    </source>
</reference>
<dbReference type="GO" id="GO:0005829">
    <property type="term" value="C:cytosol"/>
    <property type="evidence" value="ECO:0007669"/>
    <property type="project" value="TreeGrafter"/>
</dbReference>
<organism evidence="12 13">
    <name type="scientific">Deferribacter autotrophicus</name>
    <dbReference type="NCBI Taxonomy" id="500465"/>
    <lineage>
        <taxon>Bacteria</taxon>
        <taxon>Pseudomonadati</taxon>
        <taxon>Deferribacterota</taxon>
        <taxon>Deferribacteres</taxon>
        <taxon>Deferribacterales</taxon>
        <taxon>Deferribacteraceae</taxon>
        <taxon>Deferribacter</taxon>
    </lineage>
</organism>
<evidence type="ECO:0000259" key="11">
    <source>
        <dbReference type="Pfam" id="PF01134"/>
    </source>
</evidence>
<keyword evidence="8 10" id="KW-0521">NADP</keyword>
<dbReference type="GO" id="GO:0050660">
    <property type="term" value="F:flavin adenine dinucleotide binding"/>
    <property type="evidence" value="ECO:0007669"/>
    <property type="project" value="UniProtKB-UniRule"/>
</dbReference>
<comment type="catalytic activity">
    <reaction evidence="10">
        <text>uridine(54) in tRNA + (6R)-5,10-methylene-5,6,7,8-tetrahydrofolate + NADPH + H(+) = 5-methyluridine(54) in tRNA + (6S)-5,6,7,8-tetrahydrofolate + NADP(+)</text>
        <dbReference type="Rhea" id="RHEA:62372"/>
        <dbReference type="Rhea" id="RHEA-COMP:10167"/>
        <dbReference type="Rhea" id="RHEA-COMP:10193"/>
        <dbReference type="ChEBI" id="CHEBI:15378"/>
        <dbReference type="ChEBI" id="CHEBI:15636"/>
        <dbReference type="ChEBI" id="CHEBI:57453"/>
        <dbReference type="ChEBI" id="CHEBI:57783"/>
        <dbReference type="ChEBI" id="CHEBI:58349"/>
        <dbReference type="ChEBI" id="CHEBI:65315"/>
        <dbReference type="ChEBI" id="CHEBI:74447"/>
        <dbReference type="EC" id="2.1.1.74"/>
    </reaction>
</comment>
<evidence type="ECO:0000256" key="8">
    <source>
        <dbReference type="ARBA" id="ARBA00022857"/>
    </source>
</evidence>